<reference evidence="1 2" key="1">
    <citation type="submission" date="2016-10" db="EMBL/GenBank/DDBJ databases">
        <authorList>
            <person name="de Groot N.N."/>
        </authorList>
    </citation>
    <scope>NUCLEOTIDE SEQUENCE [LARGE SCALE GENOMIC DNA]</scope>
    <source>
        <strain evidence="1 2">CGMCC 1.8925</strain>
    </source>
</reference>
<sequence length="236" mass="24379">MSSETARLNMSLLLPAQAQKHVTVNEALMRLDGMVNLVLESASQATPPATVLDGQCWGVPAQAQGAWAGQGGRIAIGSNGGWVFAAAAQGMRAFIRDRGMPAVHDGISWMAGALTMSASGSGMLAGMAEAEVTLAPGGTMVTNVFIPAGSMVIGAVARVSTAITGTAATWRMGTAGATNRFGEGLGKARDSWARGMLGTPMTYYQTEPVIVTAEGGTFTGGAIRIAVHWWELRLPQ</sequence>
<dbReference type="InterPro" id="IPR021251">
    <property type="entry name" value="DUF2793"/>
</dbReference>
<protein>
    <recommendedName>
        <fullName evidence="3">DUF2793 domain-containing protein</fullName>
    </recommendedName>
</protein>
<organism evidence="1 2">
    <name type="scientific">Paracoccus tibetensis</name>
    <dbReference type="NCBI Taxonomy" id="336292"/>
    <lineage>
        <taxon>Bacteria</taxon>
        <taxon>Pseudomonadati</taxon>
        <taxon>Pseudomonadota</taxon>
        <taxon>Alphaproteobacteria</taxon>
        <taxon>Rhodobacterales</taxon>
        <taxon>Paracoccaceae</taxon>
        <taxon>Paracoccus</taxon>
    </lineage>
</organism>
<gene>
    <name evidence="1" type="ORF">SAMN05660710_01973</name>
</gene>
<dbReference type="Pfam" id="PF10983">
    <property type="entry name" value="DUF2793"/>
    <property type="match status" value="1"/>
</dbReference>
<accession>A0A1G5H3T5</accession>
<name>A0A1G5H3T5_9RHOB</name>
<dbReference type="Proteomes" id="UP000199502">
    <property type="component" value="Unassembled WGS sequence"/>
</dbReference>
<dbReference type="EMBL" id="FMVT01000006">
    <property type="protein sequence ID" value="SCY58532.1"/>
    <property type="molecule type" value="Genomic_DNA"/>
</dbReference>
<dbReference type="STRING" id="336292.SAMN05660710_01973"/>
<dbReference type="AlphaFoldDB" id="A0A1G5H3T5"/>
<proteinExistence type="predicted"/>
<dbReference type="OrthoDB" id="564699at2"/>
<evidence type="ECO:0000313" key="1">
    <source>
        <dbReference type="EMBL" id="SCY58532.1"/>
    </source>
</evidence>
<evidence type="ECO:0000313" key="2">
    <source>
        <dbReference type="Proteomes" id="UP000199502"/>
    </source>
</evidence>
<keyword evidence="2" id="KW-1185">Reference proteome</keyword>
<evidence type="ECO:0008006" key="3">
    <source>
        <dbReference type="Google" id="ProtNLM"/>
    </source>
</evidence>
<dbReference type="RefSeq" id="WP_090743287.1">
    <property type="nucleotide sequence ID" value="NZ_FMVT01000006.1"/>
</dbReference>